<dbReference type="GO" id="GO:0005737">
    <property type="term" value="C:cytoplasm"/>
    <property type="evidence" value="ECO:0007669"/>
    <property type="project" value="UniProtKB-ARBA"/>
</dbReference>
<feature type="chain" id="PRO_5015456967" description="START domain-containing protein" evidence="1">
    <location>
        <begin position="26"/>
        <end position="243"/>
    </location>
</feature>
<accession>A0A2T5IVD8</accession>
<dbReference type="Gene3D" id="3.30.530.20">
    <property type="match status" value="1"/>
</dbReference>
<keyword evidence="4" id="KW-1185">Reference proteome</keyword>
<dbReference type="AlphaFoldDB" id="A0A2T5IVD8"/>
<dbReference type="InterPro" id="IPR023393">
    <property type="entry name" value="START-like_dom_sf"/>
</dbReference>
<dbReference type="InterPro" id="IPR002913">
    <property type="entry name" value="START_lipid-bd_dom"/>
</dbReference>
<evidence type="ECO:0000313" key="4">
    <source>
        <dbReference type="Proteomes" id="UP000244223"/>
    </source>
</evidence>
<dbReference type="OrthoDB" id="1845996at2"/>
<reference evidence="3 4" key="1">
    <citation type="submission" date="2018-04" db="EMBL/GenBank/DDBJ databases">
        <title>Genomic Encyclopedia of Archaeal and Bacterial Type Strains, Phase II (KMG-II): from individual species to whole genera.</title>
        <authorList>
            <person name="Goeker M."/>
        </authorList>
    </citation>
    <scope>NUCLEOTIDE SEQUENCE [LARGE SCALE GENOMIC DNA]</scope>
    <source>
        <strain evidence="3 4">DSM 5822</strain>
    </source>
</reference>
<dbReference type="GO" id="GO:0008289">
    <property type="term" value="F:lipid binding"/>
    <property type="evidence" value="ECO:0007669"/>
    <property type="project" value="InterPro"/>
</dbReference>
<dbReference type="RefSeq" id="WP_107866618.1">
    <property type="nucleotide sequence ID" value="NZ_QAON01000016.1"/>
</dbReference>
<comment type="caution">
    <text evidence="3">The sequence shown here is derived from an EMBL/GenBank/DDBJ whole genome shotgun (WGS) entry which is preliminary data.</text>
</comment>
<evidence type="ECO:0000256" key="1">
    <source>
        <dbReference type="SAM" id="SignalP"/>
    </source>
</evidence>
<protein>
    <recommendedName>
        <fullName evidence="2">START domain-containing protein</fullName>
    </recommendedName>
</protein>
<proteinExistence type="predicted"/>
<dbReference type="InterPro" id="IPR051213">
    <property type="entry name" value="START_lipid_transfer"/>
</dbReference>
<dbReference type="PANTHER" id="PTHR19308:SF14">
    <property type="entry name" value="START DOMAIN-CONTAINING PROTEIN"/>
    <property type="match status" value="1"/>
</dbReference>
<sequence>MPYISKQKKAVILGICLTLSATAWAARDDDDDSTEYLPYNTKNPQEWSLVKNDERHKIKTYSKQEDNYRYRSFKTHTIFDAPLEAVARCEFDVNNMTAWYMNAIESKMLQRVSDTEYYYYFRLKTPFGVPQRDAVVRATVTPYSERTGALIVNYTAAPDYIPIKPGVIRMPSYEMVLRMKPLTPKSVELIMEGYADPGGSGSMPKWLINYAQRRMPYANTLGRHRMIDKCAQSNSPIEFKYKE</sequence>
<organism evidence="3 4">
    <name type="scientific">Agitococcus lubricus</name>
    <dbReference type="NCBI Taxonomy" id="1077255"/>
    <lineage>
        <taxon>Bacteria</taxon>
        <taxon>Pseudomonadati</taxon>
        <taxon>Pseudomonadota</taxon>
        <taxon>Gammaproteobacteria</taxon>
        <taxon>Moraxellales</taxon>
        <taxon>Moraxellaceae</taxon>
        <taxon>Agitococcus</taxon>
    </lineage>
</organism>
<dbReference type="Proteomes" id="UP000244223">
    <property type="component" value="Unassembled WGS sequence"/>
</dbReference>
<evidence type="ECO:0000259" key="2">
    <source>
        <dbReference type="PROSITE" id="PS50848"/>
    </source>
</evidence>
<feature type="signal peptide" evidence="1">
    <location>
        <begin position="1"/>
        <end position="25"/>
    </location>
</feature>
<evidence type="ECO:0000313" key="3">
    <source>
        <dbReference type="EMBL" id="PTQ87852.1"/>
    </source>
</evidence>
<keyword evidence="1" id="KW-0732">Signal</keyword>
<dbReference type="SUPFAM" id="SSF55961">
    <property type="entry name" value="Bet v1-like"/>
    <property type="match status" value="1"/>
</dbReference>
<dbReference type="PROSITE" id="PS50848">
    <property type="entry name" value="START"/>
    <property type="match status" value="1"/>
</dbReference>
<dbReference type="PANTHER" id="PTHR19308">
    <property type="entry name" value="PHOSPHATIDYLCHOLINE TRANSFER PROTEIN"/>
    <property type="match status" value="1"/>
</dbReference>
<feature type="domain" description="START" evidence="2">
    <location>
        <begin position="35"/>
        <end position="209"/>
    </location>
</feature>
<dbReference type="EMBL" id="QAON01000016">
    <property type="protein sequence ID" value="PTQ87852.1"/>
    <property type="molecule type" value="Genomic_DNA"/>
</dbReference>
<name>A0A2T5IVD8_9GAMM</name>
<gene>
    <name evidence="3" type="ORF">C8N29_11617</name>
</gene>